<comment type="caution">
    <text evidence="1">The sequence shown here is derived from an EMBL/GenBank/DDBJ whole genome shotgun (WGS) entry which is preliminary data.</text>
</comment>
<sequence length="1495" mass="165068">MSSPPGQRRLRSRGESSKNSTESKFDRLRRIRATGETALSLLKDDSDDDEDDAMYMKVDEDEYQRRIQQSGGAMSDFVVDDDGAGYADEGLDDIGGSTGKQAKLKSSKTPKKTPAAVKESGRIGTLFKNAQLKSTSSSAAKKVTSQDDEEFMSSLMNDLEIPLTPSKPANKRRHAPATPDSASTYSARRRAVAATTGGRRPVGMATPRAVVSVMDISDPSDDPFALPPTKKVRHDSDNPYLDPDADVVIVKQEPVDSVEAADHIIDESMMMLDGLEELEGVKEEPLYAQETEPRGQSWMEVQNAMVRQAPALEEASSAAPAVAEEVPTGSLRMYWIDAMEKNGNVYLFGKMAQGSSFQSCCVQVTKLERNVFLLPRIDASTGERFDALDVHRDFEQLALRQGIRGFACKPVERKYAFEIADVPASAEYLKVVYDFSQPALPIDISSTTFERAFGTTYSALELFLLKRRIMGPCWLDVAGVRVVESRDRLSWCRAEYTVDDAKRVVVLSDDAIAAGRLARTPPLTTMTLSLKTVMNHKDNANEVVAVSVLVHRNASLDDTTPAAQRTGGEQTTVVRQLTGVPLLPDFMRAAGATRGMTVEVAKTEAALLNLLMALMQRADPDVLVAHNFYGFDLSVLLHRMRALRIDGWSKLGRLRRSQWPRTQASGDSSWAERQIVAGRVVCDTYLASKDLIRAKSYSLSSLASQELLIHREEIPFERIPDHFASAKLLLHFVRHTAFDAFLATALMIHLQALPLTKQLTNLAGNLWARTLMGARAERNEYLLLHEFYCNKFIRPDRFFGGNNNSNNNGGNNSKPATASLSAEMAEAIDNQDVDDDDEAAGAAAVAETTGGGSKPGKRKPAYLGGLVLEPKRGFYDRFVLLLDFNSLYPSIIQEYNICFTTVRRTGGASDALPDTPSPDLAPGILPRLLKTLVDRRRQVKQLLKRPTSAEEAAQLDLRQRALKLTANSMYGCLGFTHSRFYAKPLAMLITARGREILQATRDLALSDGLEVIYGDTDSIMIATRTAELADVYELGAQFKKRVNERYRLLELDIDGVFKRLLLLKKKKYAALQIVSPEKHLDGSPYTTKLESKGLDLVRRDWCGLSHDVSDYVLKQLFADQPPPAMGEEMDNDENAVMSRVHEHLTKVAAAVRQGKVPLDKYTVHKGLTKAPENYPDKKSQPHVLVALRLRERGEAVRSGDTVPYIICDAKCAAMPQDLGSSYAERARHPDEIQASQGALYPDYDWYLNQQVLPPCARLLESMEATDMPALAQCLGLDPAKYRSAASSSQAAADDALRTLDSQIPDSERFKLAAQFTPVCTQCKTQYVCEGIARPSSSSSGVAGSSSSVALDSGLACTHCKYLPTPASLATQLALQIRRHIRSYYAFAMQCDEPACALRTRILPVSGTRCLRPQCTGRMHEIYPDKQLYHQIQYFAALLAIDRSATRLETTAAQILTLRDRHSEHIARLEAVVDGYLAVSARKFVDLSSLFSFCLA</sequence>
<proteinExistence type="predicted"/>
<reference evidence="1" key="1">
    <citation type="submission" date="2022-07" db="EMBL/GenBank/DDBJ databases">
        <title>Phylogenomic reconstructions and comparative analyses of Kickxellomycotina fungi.</title>
        <authorList>
            <person name="Reynolds N.K."/>
            <person name="Stajich J.E."/>
            <person name="Barry K."/>
            <person name="Grigoriev I.V."/>
            <person name="Crous P."/>
            <person name="Smith M.E."/>
        </authorList>
    </citation>
    <scope>NUCLEOTIDE SEQUENCE</scope>
    <source>
        <strain evidence="1">CBS 190363</strain>
    </source>
</reference>
<keyword evidence="1" id="KW-0548">Nucleotidyltransferase</keyword>
<name>A0ACC1M7V3_9FUNG</name>
<gene>
    <name evidence="1" type="primary">POL1</name>
    <name evidence="1" type="ORF">IWW38_001125</name>
</gene>
<dbReference type="EC" id="2.7.7.7" evidence="1"/>
<evidence type="ECO:0000313" key="1">
    <source>
        <dbReference type="EMBL" id="KAJ2899087.1"/>
    </source>
</evidence>
<dbReference type="EMBL" id="JANBVB010000037">
    <property type="protein sequence ID" value="KAJ2899087.1"/>
    <property type="molecule type" value="Genomic_DNA"/>
</dbReference>
<organism evidence="1 2">
    <name type="scientific">Coemansia aciculifera</name>
    <dbReference type="NCBI Taxonomy" id="417176"/>
    <lineage>
        <taxon>Eukaryota</taxon>
        <taxon>Fungi</taxon>
        <taxon>Fungi incertae sedis</taxon>
        <taxon>Zoopagomycota</taxon>
        <taxon>Kickxellomycotina</taxon>
        <taxon>Kickxellomycetes</taxon>
        <taxon>Kickxellales</taxon>
        <taxon>Kickxellaceae</taxon>
        <taxon>Coemansia</taxon>
    </lineage>
</organism>
<keyword evidence="1" id="KW-0239">DNA-directed DNA polymerase</keyword>
<keyword evidence="1" id="KW-0808">Transferase</keyword>
<dbReference type="Proteomes" id="UP001139981">
    <property type="component" value="Unassembled WGS sequence"/>
</dbReference>
<keyword evidence="2" id="KW-1185">Reference proteome</keyword>
<evidence type="ECO:0000313" key="2">
    <source>
        <dbReference type="Proteomes" id="UP001139981"/>
    </source>
</evidence>
<protein>
    <submittedName>
        <fullName evidence="1">DNA-directed DNA polymerase alpha catalytic subunit pol1</fullName>
        <ecNumber evidence="1">2.7.7.7</ecNumber>
    </submittedName>
</protein>
<accession>A0ACC1M7V3</accession>